<dbReference type="AlphaFoldDB" id="A0A484NIR6"/>
<gene>
    <name evidence="2" type="ORF">CCAM_LOCUS43061</name>
</gene>
<dbReference type="Proteomes" id="UP000595140">
    <property type="component" value="Unassembled WGS sequence"/>
</dbReference>
<evidence type="ECO:0000313" key="3">
    <source>
        <dbReference type="Proteomes" id="UP000595140"/>
    </source>
</evidence>
<name>A0A484NIR6_9ASTE</name>
<feature type="region of interest" description="Disordered" evidence="1">
    <location>
        <begin position="289"/>
        <end position="319"/>
    </location>
</feature>
<dbReference type="PANTHER" id="PTHR34057:SF10">
    <property type="entry name" value="TRANSPOSASE, PTTA_EN_SPM, PLANT"/>
    <property type="match status" value="1"/>
</dbReference>
<evidence type="ECO:0000313" key="2">
    <source>
        <dbReference type="EMBL" id="VFR01286.1"/>
    </source>
</evidence>
<evidence type="ECO:0000256" key="1">
    <source>
        <dbReference type="SAM" id="MobiDB-lite"/>
    </source>
</evidence>
<keyword evidence="3" id="KW-1185">Reference proteome</keyword>
<protein>
    <submittedName>
        <fullName evidence="2">Uncharacterized protein</fullName>
    </submittedName>
</protein>
<accession>A0A484NIR6</accession>
<dbReference type="PANTHER" id="PTHR34057">
    <property type="entry name" value="ELONGATION FACTOR"/>
    <property type="match status" value="1"/>
</dbReference>
<feature type="region of interest" description="Disordered" evidence="1">
    <location>
        <begin position="1"/>
        <end position="21"/>
    </location>
</feature>
<reference evidence="2 3" key="1">
    <citation type="submission" date="2018-04" db="EMBL/GenBank/DDBJ databases">
        <authorList>
            <person name="Vogel A."/>
        </authorList>
    </citation>
    <scope>NUCLEOTIDE SEQUENCE [LARGE SCALE GENOMIC DNA]</scope>
</reference>
<sequence>MVVEDSMIGQNGNNDKGNHVEFPNNDNGDFTFFVKAEENEGVDAIKETSEVDITERANLDRIRYGMVEATCQETSEISSFSDESISCVEDSNLCDDATSSLEFSDVSDFIGLRKKVTPQWRGFIRPVMWRCKWTELQLVKFKSLAKKYDKKLAQCSARKQIEFMNLEPEAMNSRSIPFSFAPRRNVVFKRKPRRRCEETQNIAEYMSKHCLFSFNESRKLGVDDDNNQFNSELVSSEEEEQSLKRLRRIDGNDPAEQLLRRIGDLQSRASRCRAWLEKIMSENGGKIRADGEKKITDSPPAAAAEEGNGVTEQLRPPHPPSIAAQLLAAQLFPCSDDDVLDNGECLRELTVDSRVVGTRVNNEDVFMIYDHKVKERMRSFQEGEIILD</sequence>
<organism evidence="2 3">
    <name type="scientific">Cuscuta campestris</name>
    <dbReference type="NCBI Taxonomy" id="132261"/>
    <lineage>
        <taxon>Eukaryota</taxon>
        <taxon>Viridiplantae</taxon>
        <taxon>Streptophyta</taxon>
        <taxon>Embryophyta</taxon>
        <taxon>Tracheophyta</taxon>
        <taxon>Spermatophyta</taxon>
        <taxon>Magnoliopsida</taxon>
        <taxon>eudicotyledons</taxon>
        <taxon>Gunneridae</taxon>
        <taxon>Pentapetalae</taxon>
        <taxon>asterids</taxon>
        <taxon>lamiids</taxon>
        <taxon>Solanales</taxon>
        <taxon>Convolvulaceae</taxon>
        <taxon>Cuscuteae</taxon>
        <taxon>Cuscuta</taxon>
        <taxon>Cuscuta subgen. Grammica</taxon>
        <taxon>Cuscuta sect. Cleistogrammica</taxon>
    </lineage>
</organism>
<proteinExistence type="predicted"/>
<dbReference type="OrthoDB" id="21648at2759"/>
<dbReference type="EMBL" id="OOIL02006740">
    <property type="protein sequence ID" value="VFR01286.1"/>
    <property type="molecule type" value="Genomic_DNA"/>
</dbReference>